<sequence>MPLPISHPVLHLLNATVIGLACLGNAAAQTPSIVDEISVATLTPQEKEMLLGDLFNALNKADDEQAAQVWSNGGNSGGLVKVTYSFSNSGMTEFSLKAHVCRDLKLVVTAGEKSQDLSRRTCSHNSGKWDVQGKDAAPVVYRPFLSDVTVAKLNAKEQQALLTAAVRTLKDEEDGKTRQWSNKGLGNAAPLAVRLTPSRTDAKPGSYRRTCRDLTMLLDGKGGQQTLTRRSCENRYGGLDIEADYVDE</sequence>
<gene>
    <name evidence="1" type="ORF">BA896_013025</name>
</gene>
<evidence type="ECO:0008006" key="3">
    <source>
        <dbReference type="Google" id="ProtNLM"/>
    </source>
</evidence>
<dbReference type="AlphaFoldDB" id="A0A1E8PVJ0"/>
<name>A0A1E8PVJ0_9BURK</name>
<protein>
    <recommendedName>
        <fullName evidence="3">Surface antigen</fullName>
    </recommendedName>
</protein>
<comment type="caution">
    <text evidence="1">The sequence shown here is derived from an EMBL/GenBank/DDBJ whole genome shotgun (WGS) entry which is preliminary data.</text>
</comment>
<accession>A0A1E8PVJ0</accession>
<proteinExistence type="predicted"/>
<reference evidence="1 2" key="1">
    <citation type="submission" date="2016-10" db="EMBL/GenBank/DDBJ databases">
        <title>Updated version of Genome Assembly of Janthinobacterium lividum ERGS5:01.</title>
        <authorList>
            <person name="Kumar R."/>
            <person name="Acharya V."/>
            <person name="Singh D."/>
        </authorList>
    </citation>
    <scope>NUCLEOTIDE SEQUENCE [LARGE SCALE GENOMIC DNA]</scope>
    <source>
        <strain evidence="1 2">ERGS5:01</strain>
    </source>
</reference>
<dbReference type="EMBL" id="MAQB02000001">
    <property type="protein sequence ID" value="OFJ49649.1"/>
    <property type="molecule type" value="Genomic_DNA"/>
</dbReference>
<organism evidence="1 2">
    <name type="scientific">Janthinobacterium lividum</name>
    <dbReference type="NCBI Taxonomy" id="29581"/>
    <lineage>
        <taxon>Bacteria</taxon>
        <taxon>Pseudomonadati</taxon>
        <taxon>Pseudomonadota</taxon>
        <taxon>Betaproteobacteria</taxon>
        <taxon>Burkholderiales</taxon>
        <taxon>Oxalobacteraceae</taxon>
        <taxon>Janthinobacterium</taxon>
    </lineage>
</organism>
<evidence type="ECO:0000313" key="1">
    <source>
        <dbReference type="EMBL" id="OFJ49649.1"/>
    </source>
</evidence>
<dbReference type="Proteomes" id="UP000092634">
    <property type="component" value="Unassembled WGS sequence"/>
</dbReference>
<evidence type="ECO:0000313" key="2">
    <source>
        <dbReference type="Proteomes" id="UP000092634"/>
    </source>
</evidence>